<feature type="transmembrane region" description="Helical" evidence="4">
    <location>
        <begin position="49"/>
        <end position="67"/>
    </location>
</feature>
<dbReference type="Pfam" id="PF00196">
    <property type="entry name" value="GerE"/>
    <property type="match status" value="1"/>
</dbReference>
<dbReference type="AlphaFoldDB" id="A0A842JFL2"/>
<gene>
    <name evidence="6" type="ORF">H7313_00225</name>
</gene>
<feature type="transmembrane region" description="Helical" evidence="4">
    <location>
        <begin position="107"/>
        <end position="127"/>
    </location>
</feature>
<dbReference type="Proteomes" id="UP000587396">
    <property type="component" value="Unassembled WGS sequence"/>
</dbReference>
<dbReference type="PRINTS" id="PR00038">
    <property type="entry name" value="HTHLUXR"/>
</dbReference>
<dbReference type="InterPro" id="IPR036388">
    <property type="entry name" value="WH-like_DNA-bd_sf"/>
</dbReference>
<dbReference type="PROSITE" id="PS00622">
    <property type="entry name" value="HTH_LUXR_1"/>
    <property type="match status" value="1"/>
</dbReference>
<evidence type="ECO:0000256" key="3">
    <source>
        <dbReference type="ARBA" id="ARBA00023163"/>
    </source>
</evidence>
<proteinExistence type="predicted"/>
<dbReference type="EMBL" id="JACMSE010000001">
    <property type="protein sequence ID" value="MBC2887800.1"/>
    <property type="molecule type" value="Genomic_DNA"/>
</dbReference>
<feature type="transmembrane region" description="Helical" evidence="4">
    <location>
        <begin position="139"/>
        <end position="156"/>
    </location>
</feature>
<feature type="domain" description="HTH luxR-type" evidence="5">
    <location>
        <begin position="410"/>
        <end position="473"/>
    </location>
</feature>
<protein>
    <submittedName>
        <fullName evidence="6">Helix-turn-helix transcriptional regulator</fullName>
    </submittedName>
</protein>
<feature type="transmembrane region" description="Helical" evidence="4">
    <location>
        <begin position="366"/>
        <end position="386"/>
    </location>
</feature>
<dbReference type="PANTHER" id="PTHR44688">
    <property type="entry name" value="DNA-BINDING TRANSCRIPTIONAL ACTIVATOR DEVR_DOSR"/>
    <property type="match status" value="1"/>
</dbReference>
<dbReference type="GO" id="GO:0006355">
    <property type="term" value="P:regulation of DNA-templated transcription"/>
    <property type="evidence" value="ECO:0007669"/>
    <property type="project" value="InterPro"/>
</dbReference>
<dbReference type="SMART" id="SM00421">
    <property type="entry name" value="HTH_LUXR"/>
    <property type="match status" value="1"/>
</dbReference>
<reference evidence="6 7" key="1">
    <citation type="submission" date="2020-08" db="EMBL/GenBank/DDBJ databases">
        <authorList>
            <person name="Liu C."/>
            <person name="Sun Q."/>
        </authorList>
    </citation>
    <scope>NUCLEOTIDE SEQUENCE [LARGE SCALE GENOMIC DNA]</scope>
    <source>
        <strain evidence="6 7">N22</strain>
    </source>
</reference>
<dbReference type="CDD" id="cd06170">
    <property type="entry name" value="LuxR_C_like"/>
    <property type="match status" value="1"/>
</dbReference>
<keyword evidence="4" id="KW-0472">Membrane</keyword>
<keyword evidence="7" id="KW-1185">Reference proteome</keyword>
<keyword evidence="4" id="KW-0812">Transmembrane</keyword>
<feature type="transmembrane region" description="Helical" evidence="4">
    <location>
        <begin position="237"/>
        <end position="257"/>
    </location>
</feature>
<keyword evidence="4" id="KW-1133">Transmembrane helix</keyword>
<organism evidence="6 7">
    <name type="scientific">Gordonibacter massiliensis</name>
    <name type="common">ex Traore et al. 2017</name>
    <dbReference type="NCBI Taxonomy" id="1841863"/>
    <lineage>
        <taxon>Bacteria</taxon>
        <taxon>Bacillati</taxon>
        <taxon>Actinomycetota</taxon>
        <taxon>Coriobacteriia</taxon>
        <taxon>Eggerthellales</taxon>
        <taxon>Eggerthellaceae</taxon>
        <taxon>Gordonibacter</taxon>
    </lineage>
</organism>
<dbReference type="PANTHER" id="PTHR44688:SF16">
    <property type="entry name" value="DNA-BINDING TRANSCRIPTIONAL ACTIVATOR DEVR_DOSR"/>
    <property type="match status" value="1"/>
</dbReference>
<evidence type="ECO:0000259" key="5">
    <source>
        <dbReference type="PROSITE" id="PS50043"/>
    </source>
</evidence>
<dbReference type="InterPro" id="IPR016032">
    <property type="entry name" value="Sig_transdc_resp-reg_C-effctor"/>
</dbReference>
<feature type="transmembrane region" description="Helical" evidence="4">
    <location>
        <begin position="269"/>
        <end position="289"/>
    </location>
</feature>
<accession>A0A842JFL2</accession>
<name>A0A842JFL2_9ACTN</name>
<evidence type="ECO:0000256" key="4">
    <source>
        <dbReference type="SAM" id="Phobius"/>
    </source>
</evidence>
<comment type="caution">
    <text evidence="6">The sequence shown here is derived from an EMBL/GenBank/DDBJ whole genome shotgun (WGS) entry which is preliminary data.</text>
</comment>
<dbReference type="SUPFAM" id="SSF46894">
    <property type="entry name" value="C-terminal effector domain of the bipartite response regulators"/>
    <property type="match status" value="1"/>
</dbReference>
<evidence type="ECO:0000256" key="1">
    <source>
        <dbReference type="ARBA" id="ARBA00023015"/>
    </source>
</evidence>
<keyword evidence="3" id="KW-0804">Transcription</keyword>
<evidence type="ECO:0000256" key="2">
    <source>
        <dbReference type="ARBA" id="ARBA00023125"/>
    </source>
</evidence>
<dbReference type="PROSITE" id="PS50043">
    <property type="entry name" value="HTH_LUXR_2"/>
    <property type="match status" value="1"/>
</dbReference>
<feature type="transmembrane region" description="Helical" evidence="4">
    <location>
        <begin position="326"/>
        <end position="346"/>
    </location>
</feature>
<feature type="transmembrane region" description="Helical" evidence="4">
    <location>
        <begin position="202"/>
        <end position="225"/>
    </location>
</feature>
<evidence type="ECO:0000313" key="6">
    <source>
        <dbReference type="EMBL" id="MBC2887800.1"/>
    </source>
</evidence>
<keyword evidence="1" id="KW-0805">Transcription regulation</keyword>
<evidence type="ECO:0000313" key="7">
    <source>
        <dbReference type="Proteomes" id="UP000587396"/>
    </source>
</evidence>
<dbReference type="RefSeq" id="WP_185903874.1">
    <property type="nucleotide sequence ID" value="NZ_JACMSE010000001.1"/>
</dbReference>
<dbReference type="Gene3D" id="1.10.10.10">
    <property type="entry name" value="Winged helix-like DNA-binding domain superfamily/Winged helix DNA-binding domain"/>
    <property type="match status" value="1"/>
</dbReference>
<dbReference type="GO" id="GO:0003677">
    <property type="term" value="F:DNA binding"/>
    <property type="evidence" value="ECO:0007669"/>
    <property type="project" value="UniProtKB-KW"/>
</dbReference>
<sequence>MASCDKRTSALSIIGIMFLWPPLHTSGYFPLSLAFTSQTAPVAEISAYHIVYTAVFMLAAAVLLLVRRRVQNVLDRSRTPAFVCAATGLVGNGLLAASPLFADGSTIVVGVGIVLAALSYVALLVAWGSRIASFDPQEAALCIVGSYLAFSALWLACTLANIEMTAVLVASPLIAGACLGLLARPAPCAWLYEPRELRGLPFVFVAPCIIFVYFGVVCVKALTAMQIGISVGALSNLHLAVTAAVSLVICSAVLAAFRLKGYAQSTLVLVFALLVLCYMASLLAVVLGLDSGYQSFLGKRALVGSEHVIEVLLFVMLACTAHEKRFSPVLAFGLYAMLVVAVPQFIASDIMYQTGLLNVLSHLDLVVPLVAVASFIVAAVAIGLLVRFSTRAAQAPAAPTANWQEELCRTALGNLNLSPREFDVAVLTYRGYSAKKIADTLYVSESTVKTHTSHVYRKLDIHSKQELIAFIDGFPIKEK</sequence>
<feature type="transmembrane region" description="Helical" evidence="4">
    <location>
        <begin position="79"/>
        <end position="101"/>
    </location>
</feature>
<keyword evidence="2" id="KW-0238">DNA-binding</keyword>
<dbReference type="InterPro" id="IPR000792">
    <property type="entry name" value="Tscrpt_reg_LuxR_C"/>
</dbReference>